<evidence type="ECO:0000313" key="5">
    <source>
        <dbReference type="Proteomes" id="UP000199476"/>
    </source>
</evidence>
<protein>
    <submittedName>
        <fullName evidence="4">Sarcosine oxidase subunit beta</fullName>
    </submittedName>
</protein>
<dbReference type="Proteomes" id="UP000199476">
    <property type="component" value="Unassembled WGS sequence"/>
</dbReference>
<evidence type="ECO:0000256" key="1">
    <source>
        <dbReference type="ARBA" id="ARBA00023002"/>
    </source>
</evidence>
<dbReference type="InterPro" id="IPR006076">
    <property type="entry name" value="FAD-dep_OxRdtase"/>
</dbReference>
<keyword evidence="5" id="KW-1185">Reference proteome</keyword>
<dbReference type="PANTHER" id="PTHR13847">
    <property type="entry name" value="SARCOSINE DEHYDROGENASE-RELATED"/>
    <property type="match status" value="1"/>
</dbReference>
<sequence>MVDTAEAVIIGGGVVGLATAFNLAHQGRDDIVVLEKSYPGSGATGRCGAGIRQQWGTEMNCRLARGSMDIFENLEARLGYEDDIGLKQKGYLLLAFSKEEMEQFRRNIELQRSLDIPSREVSPEEAEELVPHLNTRRVVGGAFCPTDGHADPFKVVDAYVKACRRAGVDVRTYTRALDIELDDSGRVAAVITEDGKISTRQVVNAAGGRAGQVGEMVGLDLPVKSERHEILVTERSEPIQGPMVMSFSYNIYCQQTPKGPFVMGFGDPDEPESLNINSSWHFLEEMAEKAVNLLPPLAELRVLRQWAGLYCLTPDHQPIIDQPEEVPGFYMAVGFSGHGFMIAPMTAIILAEMMTDQKPRLDLDLELKRFERGDLILEPSVV</sequence>
<evidence type="ECO:0000256" key="2">
    <source>
        <dbReference type="SAM" id="Phobius"/>
    </source>
</evidence>
<dbReference type="PANTHER" id="PTHR13847:SF287">
    <property type="entry name" value="FAD-DEPENDENT OXIDOREDUCTASE DOMAIN-CONTAINING PROTEIN 1"/>
    <property type="match status" value="1"/>
</dbReference>
<reference evidence="4 5" key="1">
    <citation type="submission" date="2016-10" db="EMBL/GenBank/DDBJ databases">
        <authorList>
            <person name="de Groot N.N."/>
        </authorList>
    </citation>
    <scope>NUCLEOTIDE SEQUENCE [LARGE SCALE GENOMIC DNA]</scope>
    <source>
        <strain evidence="4 5">SLAS-1</strain>
    </source>
</reference>
<feature type="domain" description="FAD dependent oxidoreductase" evidence="3">
    <location>
        <begin position="7"/>
        <end position="353"/>
    </location>
</feature>
<name>A0A1G9H093_9FIRM</name>
<dbReference type="EMBL" id="FNGO01000001">
    <property type="protein sequence ID" value="SDL06275.1"/>
    <property type="molecule type" value="Genomic_DNA"/>
</dbReference>
<dbReference type="SUPFAM" id="SSF51905">
    <property type="entry name" value="FAD/NAD(P)-binding domain"/>
    <property type="match status" value="1"/>
</dbReference>
<evidence type="ECO:0000313" key="4">
    <source>
        <dbReference type="EMBL" id="SDL06275.1"/>
    </source>
</evidence>
<keyword evidence="2" id="KW-0812">Transmembrane</keyword>
<evidence type="ECO:0000259" key="3">
    <source>
        <dbReference type="Pfam" id="PF01266"/>
    </source>
</evidence>
<keyword evidence="1" id="KW-0560">Oxidoreductase</keyword>
<dbReference type="Gene3D" id="3.30.9.10">
    <property type="entry name" value="D-Amino Acid Oxidase, subunit A, domain 2"/>
    <property type="match status" value="1"/>
</dbReference>
<dbReference type="Gene3D" id="3.50.50.60">
    <property type="entry name" value="FAD/NAD(P)-binding domain"/>
    <property type="match status" value="1"/>
</dbReference>
<gene>
    <name evidence="4" type="ORF">SAMN04488692_10162</name>
</gene>
<proteinExistence type="predicted"/>
<feature type="transmembrane region" description="Helical" evidence="2">
    <location>
        <begin position="329"/>
        <end position="351"/>
    </location>
</feature>
<dbReference type="GO" id="GO:0016491">
    <property type="term" value="F:oxidoreductase activity"/>
    <property type="evidence" value="ECO:0007669"/>
    <property type="project" value="UniProtKB-KW"/>
</dbReference>
<dbReference type="STRING" id="321763.SAMN04488692_10162"/>
<keyword evidence="2" id="KW-1133">Transmembrane helix</keyword>
<dbReference type="GO" id="GO:0005737">
    <property type="term" value="C:cytoplasm"/>
    <property type="evidence" value="ECO:0007669"/>
    <property type="project" value="TreeGrafter"/>
</dbReference>
<keyword evidence="2" id="KW-0472">Membrane</keyword>
<dbReference type="SUPFAM" id="SSF54373">
    <property type="entry name" value="FAD-linked reductases, C-terminal domain"/>
    <property type="match status" value="1"/>
</dbReference>
<dbReference type="RefSeq" id="WP_089757532.1">
    <property type="nucleotide sequence ID" value="NZ_FNGO01000001.1"/>
</dbReference>
<accession>A0A1G9H093</accession>
<dbReference type="AlphaFoldDB" id="A0A1G9H093"/>
<organism evidence="4 5">
    <name type="scientific">Halarsenatibacter silvermanii</name>
    <dbReference type="NCBI Taxonomy" id="321763"/>
    <lineage>
        <taxon>Bacteria</taxon>
        <taxon>Bacillati</taxon>
        <taxon>Bacillota</taxon>
        <taxon>Clostridia</taxon>
        <taxon>Halanaerobiales</taxon>
        <taxon>Halarsenatibacteraceae</taxon>
        <taxon>Halarsenatibacter</taxon>
    </lineage>
</organism>
<dbReference type="OrthoDB" id="9794226at2"/>
<dbReference type="Pfam" id="PF01266">
    <property type="entry name" value="DAO"/>
    <property type="match status" value="1"/>
</dbReference>
<dbReference type="InterPro" id="IPR036188">
    <property type="entry name" value="FAD/NAD-bd_sf"/>
</dbReference>